<keyword evidence="6" id="KW-1185">Reference proteome</keyword>
<dbReference type="GO" id="GO:0046872">
    <property type="term" value="F:metal ion binding"/>
    <property type="evidence" value="ECO:0007669"/>
    <property type="project" value="UniProtKB-KW"/>
</dbReference>
<comment type="caution">
    <text evidence="5">The sequence shown here is derived from an EMBL/GenBank/DDBJ whole genome shotgun (WGS) entry which is preliminary data.</text>
</comment>
<feature type="domain" description="Fumarylacetoacetase-like C-terminal" evidence="4">
    <location>
        <begin position="25"/>
        <end position="228"/>
    </location>
</feature>
<dbReference type="EMBL" id="JACHLK010000003">
    <property type="protein sequence ID" value="MBB6559129.1"/>
    <property type="molecule type" value="Genomic_DNA"/>
</dbReference>
<dbReference type="InterPro" id="IPR011234">
    <property type="entry name" value="Fumarylacetoacetase-like_C"/>
</dbReference>
<dbReference type="PANTHER" id="PTHR42796">
    <property type="entry name" value="FUMARYLACETOACETATE HYDROLASE DOMAIN-CONTAINING PROTEIN 2A-RELATED"/>
    <property type="match status" value="1"/>
</dbReference>
<keyword evidence="3" id="KW-0479">Metal-binding</keyword>
<evidence type="ECO:0000256" key="1">
    <source>
        <dbReference type="ARBA" id="ARBA00001946"/>
    </source>
</evidence>
<evidence type="ECO:0000313" key="5">
    <source>
        <dbReference type="EMBL" id="MBB6559129.1"/>
    </source>
</evidence>
<keyword evidence="5" id="KW-0413">Isomerase</keyword>
<dbReference type="EC" id="5.3.3.-" evidence="5"/>
<comment type="cofactor">
    <cofactor evidence="1">
        <name>Mg(2+)</name>
        <dbReference type="ChEBI" id="CHEBI:18420"/>
    </cofactor>
</comment>
<dbReference type="InterPro" id="IPR012686">
    <property type="entry name" value="HPA_isomer/decarb_N"/>
</dbReference>
<dbReference type="Gene3D" id="3.90.850.10">
    <property type="entry name" value="Fumarylacetoacetase-like, C-terminal domain"/>
    <property type="match status" value="1"/>
</dbReference>
<evidence type="ECO:0000256" key="2">
    <source>
        <dbReference type="ARBA" id="ARBA00010211"/>
    </source>
</evidence>
<evidence type="ECO:0000256" key="3">
    <source>
        <dbReference type="ARBA" id="ARBA00022723"/>
    </source>
</evidence>
<dbReference type="Pfam" id="PF01557">
    <property type="entry name" value="FAA_hydrolase"/>
    <property type="match status" value="1"/>
</dbReference>
<dbReference type="GO" id="GO:0044281">
    <property type="term" value="P:small molecule metabolic process"/>
    <property type="evidence" value="ECO:0007669"/>
    <property type="project" value="UniProtKB-ARBA"/>
</dbReference>
<sequence length="235" mass="24520">MYQTPQSAPCRLEFGFAPFRLSGVVYGALLNHQPALAALGDAAHQLPYKAPAVAPVLYVKPRNTLAGDGDAIVVPADAPELELGTSLGIVVGRTACGVAERDALAHVAGYTIVGDVSVPHGVFYRPSVRFKARDGFCPMGPRVVPRNEIADPDALAVRVEVDGALVQTTTTGERCRPVAQLLAEVSAFMTLSPGDVLLLGASAGAPRVRAGQRTRIAIEGLGELHNHFIAEGGAP</sequence>
<proteinExistence type="inferred from homology"/>
<dbReference type="InterPro" id="IPR036663">
    <property type="entry name" value="Fumarylacetoacetase_C_sf"/>
</dbReference>
<dbReference type="NCBIfam" id="TIGR02305">
    <property type="entry name" value="HpaG-N-term"/>
    <property type="match status" value="1"/>
</dbReference>
<dbReference type="SUPFAM" id="SSF56529">
    <property type="entry name" value="FAH"/>
    <property type="match status" value="1"/>
</dbReference>
<evidence type="ECO:0000313" key="6">
    <source>
        <dbReference type="Proteomes" id="UP000575083"/>
    </source>
</evidence>
<evidence type="ECO:0000259" key="4">
    <source>
        <dbReference type="Pfam" id="PF01557"/>
    </source>
</evidence>
<dbReference type="GO" id="GO:0008704">
    <property type="term" value="F:5-carboxymethyl-2-hydroxymuconate delta-isomerase activity"/>
    <property type="evidence" value="ECO:0007669"/>
    <property type="project" value="InterPro"/>
</dbReference>
<dbReference type="GO" id="GO:0018800">
    <property type="term" value="F:5-oxopent-3-ene-1,2,5-tricarboxylate decarboxylase activity"/>
    <property type="evidence" value="ECO:0007669"/>
    <property type="project" value="UniProtKB-EC"/>
</dbReference>
<dbReference type="InterPro" id="IPR051121">
    <property type="entry name" value="FAH"/>
</dbReference>
<keyword evidence="5" id="KW-0456">Lyase</keyword>
<comment type="similarity">
    <text evidence="2">Belongs to the FAH family.</text>
</comment>
<accession>A0A7X0PCK6</accession>
<gene>
    <name evidence="5" type="ORF">HNP48_001796</name>
</gene>
<organism evidence="5 6">
    <name type="scientific">Acidovorax soli</name>
    <dbReference type="NCBI Taxonomy" id="592050"/>
    <lineage>
        <taxon>Bacteria</taxon>
        <taxon>Pseudomonadati</taxon>
        <taxon>Pseudomonadota</taxon>
        <taxon>Betaproteobacteria</taxon>
        <taxon>Burkholderiales</taxon>
        <taxon>Comamonadaceae</taxon>
        <taxon>Acidovorax</taxon>
    </lineage>
</organism>
<name>A0A7X0PCK6_9BURK</name>
<dbReference type="RefSeq" id="WP_184856567.1">
    <property type="nucleotide sequence ID" value="NZ_JACHLK010000003.1"/>
</dbReference>
<dbReference type="EC" id="4.1.1.68" evidence="5"/>
<reference evidence="5 6" key="1">
    <citation type="submission" date="2020-08" db="EMBL/GenBank/DDBJ databases">
        <title>Functional genomics of gut bacteria from endangered species of beetles.</title>
        <authorList>
            <person name="Carlos-Shanley C."/>
        </authorList>
    </citation>
    <scope>NUCLEOTIDE SEQUENCE [LARGE SCALE GENOMIC DNA]</scope>
    <source>
        <strain evidence="5 6">S00198</strain>
    </source>
</reference>
<dbReference type="PANTHER" id="PTHR42796:SF4">
    <property type="entry name" value="FUMARYLACETOACETATE HYDROLASE DOMAIN-CONTAINING PROTEIN 2A"/>
    <property type="match status" value="1"/>
</dbReference>
<dbReference type="AlphaFoldDB" id="A0A7X0PCK6"/>
<dbReference type="Proteomes" id="UP000575083">
    <property type="component" value="Unassembled WGS sequence"/>
</dbReference>
<protein>
    <submittedName>
        <fullName evidence="5">5-oxopent-3-ene-1,2,5-tricarboxylate decarboxylase/2-hydroxyhepta-2,4-diene-1,7-dioate isomerase</fullName>
        <ecNumber evidence="5">4.1.1.68</ecNumber>
        <ecNumber evidence="5">5.3.3.-</ecNumber>
    </submittedName>
</protein>